<dbReference type="InterPro" id="IPR001434">
    <property type="entry name" value="OmcB-like_DUF11"/>
</dbReference>
<evidence type="ECO:0000256" key="3">
    <source>
        <dbReference type="SAM" id="SignalP"/>
    </source>
</evidence>
<organism evidence="6 7">
    <name type="scientific">Agrococcus versicolor</name>
    <dbReference type="NCBI Taxonomy" id="501482"/>
    <lineage>
        <taxon>Bacteria</taxon>
        <taxon>Bacillati</taxon>
        <taxon>Actinomycetota</taxon>
        <taxon>Actinomycetes</taxon>
        <taxon>Micrococcales</taxon>
        <taxon>Microbacteriaceae</taxon>
        <taxon>Agrococcus</taxon>
    </lineage>
</organism>
<keyword evidence="3" id="KW-0732">Signal</keyword>
<protein>
    <recommendedName>
        <fullName evidence="8">Gram-positive cocci surface proteins LPxTG domain-containing protein</fullName>
    </recommendedName>
</protein>
<comment type="caution">
    <text evidence="6">The sequence shown here is derived from an EMBL/GenBank/DDBJ whole genome shotgun (WGS) entry which is preliminary data.</text>
</comment>
<feature type="chain" id="PRO_5047519181" description="Gram-positive cocci surface proteins LPxTG domain-containing protein" evidence="3">
    <location>
        <begin position="28"/>
        <end position="599"/>
    </location>
</feature>
<evidence type="ECO:0000259" key="5">
    <source>
        <dbReference type="Pfam" id="PF24346"/>
    </source>
</evidence>
<name>A0ABP5M985_9MICO</name>
<sequence length="599" mass="58904">MRVRTASASALVAIVALALVAPAAAQAAPAPIQPRFASSTQAPGGTWAGLEPVSVDGTARTDVEILGSTSFELRVHEPAGTTGRVLDPSLAGSIDLDVTQLAAGGAGTQGALLTAWPTSPGAIEPTGWPGANDVLTSAFSVDQRTQRWAFSYDFDFSGLAGGVLPAGSRLAVADVDVCGTGAGVGIDERFVATSDAAGAWLDYQYRVVQSGSTPPTVTYDTDANAYAVAPQCLDQGMIEVLVTTQAVTSLSLEMANRQGSGITRFGLLLPTAAPAPGVSIETTTNGVDVAAAPGPRLPVGSEVEHGFTVTNTGTTELASVVVTDDLVDAASIDCGDGTNVIPVLAVGEEATCTATSVVVLGEQARTATATGAPVDSRGVAIAGAAAPIAQDSSWLVGVVDPSGSIAPSASVDEVATGESVTFTTVVANAGVTTLDGAVVEAALPEGLEVSDAGGGDVLDGAVRWEVGPLASGESATLTLTGVVRETTPGSVLELRAAGEASVGDVVVPLEPVDACVDQEAAACASVVVSAAAPPSTAPPSTAPGTGSPPAPGGTVGGGAAGSSGGSLPATGGELLPLSWMAGMALLLLGLGVVLRRRVG</sequence>
<keyword evidence="2" id="KW-0472">Membrane</keyword>
<dbReference type="Pfam" id="PF24346">
    <property type="entry name" value="DUF7507"/>
    <property type="match status" value="1"/>
</dbReference>
<dbReference type="Pfam" id="PF01345">
    <property type="entry name" value="DUF11"/>
    <property type="match status" value="1"/>
</dbReference>
<keyword evidence="7" id="KW-1185">Reference proteome</keyword>
<feature type="compositionally biased region" description="Gly residues" evidence="1">
    <location>
        <begin position="553"/>
        <end position="564"/>
    </location>
</feature>
<feature type="signal peptide" evidence="3">
    <location>
        <begin position="1"/>
        <end position="27"/>
    </location>
</feature>
<keyword evidence="2" id="KW-0812">Transmembrane</keyword>
<evidence type="ECO:0000313" key="7">
    <source>
        <dbReference type="Proteomes" id="UP001501599"/>
    </source>
</evidence>
<keyword evidence="2" id="KW-1133">Transmembrane helix</keyword>
<evidence type="ECO:0008006" key="8">
    <source>
        <dbReference type="Google" id="ProtNLM"/>
    </source>
</evidence>
<dbReference type="InterPro" id="IPR055354">
    <property type="entry name" value="DUF7507"/>
</dbReference>
<evidence type="ECO:0000256" key="2">
    <source>
        <dbReference type="SAM" id="Phobius"/>
    </source>
</evidence>
<feature type="transmembrane region" description="Helical" evidence="2">
    <location>
        <begin position="574"/>
        <end position="594"/>
    </location>
</feature>
<gene>
    <name evidence="6" type="ORF">GCM10009846_01990</name>
</gene>
<feature type="compositionally biased region" description="Pro residues" evidence="1">
    <location>
        <begin position="535"/>
        <end position="551"/>
    </location>
</feature>
<dbReference type="RefSeq" id="WP_344339404.1">
    <property type="nucleotide sequence ID" value="NZ_BAAAQT010000001.1"/>
</dbReference>
<feature type="domain" description="DUF11" evidence="4">
    <location>
        <begin position="405"/>
        <end position="489"/>
    </location>
</feature>
<feature type="region of interest" description="Disordered" evidence="1">
    <location>
        <begin position="532"/>
        <end position="564"/>
    </location>
</feature>
<dbReference type="Proteomes" id="UP001501599">
    <property type="component" value="Unassembled WGS sequence"/>
</dbReference>
<evidence type="ECO:0000256" key="1">
    <source>
        <dbReference type="SAM" id="MobiDB-lite"/>
    </source>
</evidence>
<feature type="domain" description="DUF7507" evidence="5">
    <location>
        <begin position="288"/>
        <end position="373"/>
    </location>
</feature>
<evidence type="ECO:0000259" key="4">
    <source>
        <dbReference type="Pfam" id="PF01345"/>
    </source>
</evidence>
<evidence type="ECO:0000313" key="6">
    <source>
        <dbReference type="EMBL" id="GAA2170694.1"/>
    </source>
</evidence>
<dbReference type="EMBL" id="BAAAQT010000001">
    <property type="protein sequence ID" value="GAA2170694.1"/>
    <property type="molecule type" value="Genomic_DNA"/>
</dbReference>
<reference evidence="7" key="1">
    <citation type="journal article" date="2019" name="Int. J. Syst. Evol. Microbiol.">
        <title>The Global Catalogue of Microorganisms (GCM) 10K type strain sequencing project: providing services to taxonomists for standard genome sequencing and annotation.</title>
        <authorList>
            <consortium name="The Broad Institute Genomics Platform"/>
            <consortium name="The Broad Institute Genome Sequencing Center for Infectious Disease"/>
            <person name="Wu L."/>
            <person name="Ma J."/>
        </authorList>
    </citation>
    <scope>NUCLEOTIDE SEQUENCE [LARGE SCALE GENOMIC DNA]</scope>
    <source>
        <strain evidence="7">JCM 16026</strain>
    </source>
</reference>
<proteinExistence type="predicted"/>
<accession>A0ABP5M985</accession>